<name>A0ABQ5ISH8_9ASTR</name>
<protein>
    <recommendedName>
        <fullName evidence="3">Secreted protein</fullName>
    </recommendedName>
</protein>
<evidence type="ECO:0000313" key="1">
    <source>
        <dbReference type="EMBL" id="GJU03218.1"/>
    </source>
</evidence>
<gene>
    <name evidence="1" type="ORF">Tco_1113556</name>
</gene>
<evidence type="ECO:0008006" key="3">
    <source>
        <dbReference type="Google" id="ProtNLM"/>
    </source>
</evidence>
<accession>A0ABQ5ISH8</accession>
<evidence type="ECO:0000313" key="2">
    <source>
        <dbReference type="Proteomes" id="UP001151760"/>
    </source>
</evidence>
<proteinExistence type="predicted"/>
<dbReference type="Proteomes" id="UP001151760">
    <property type="component" value="Unassembled WGS sequence"/>
</dbReference>
<reference evidence="1" key="1">
    <citation type="journal article" date="2022" name="Int. J. Mol. Sci.">
        <title>Draft Genome of Tanacetum Coccineum: Genomic Comparison of Closely Related Tanacetum-Family Plants.</title>
        <authorList>
            <person name="Yamashiro T."/>
            <person name="Shiraishi A."/>
            <person name="Nakayama K."/>
            <person name="Satake H."/>
        </authorList>
    </citation>
    <scope>NUCLEOTIDE SEQUENCE</scope>
</reference>
<keyword evidence="2" id="KW-1185">Reference proteome</keyword>
<sequence length="142" mass="15427">MPSGNLAIGYHICICLSSSFSVSSMALHGQLQDSSNNGSFTCKKHFLCRVHSSKFGPGMRMYSLLIAINRTSSLFKLLRSPTTPLSALKSRVWHLGSPGRVAYHRATSTGLLYAFLSMAIIRHFLLPSRAASAAVNAFVNHA</sequence>
<comment type="caution">
    <text evidence="1">The sequence shown here is derived from an EMBL/GenBank/DDBJ whole genome shotgun (WGS) entry which is preliminary data.</text>
</comment>
<reference evidence="1" key="2">
    <citation type="submission" date="2022-01" db="EMBL/GenBank/DDBJ databases">
        <authorList>
            <person name="Yamashiro T."/>
            <person name="Shiraishi A."/>
            <person name="Satake H."/>
            <person name="Nakayama K."/>
        </authorList>
    </citation>
    <scope>NUCLEOTIDE SEQUENCE</scope>
</reference>
<dbReference type="EMBL" id="BQNB010021131">
    <property type="protein sequence ID" value="GJU03218.1"/>
    <property type="molecule type" value="Genomic_DNA"/>
</dbReference>
<organism evidence="1 2">
    <name type="scientific">Tanacetum coccineum</name>
    <dbReference type="NCBI Taxonomy" id="301880"/>
    <lineage>
        <taxon>Eukaryota</taxon>
        <taxon>Viridiplantae</taxon>
        <taxon>Streptophyta</taxon>
        <taxon>Embryophyta</taxon>
        <taxon>Tracheophyta</taxon>
        <taxon>Spermatophyta</taxon>
        <taxon>Magnoliopsida</taxon>
        <taxon>eudicotyledons</taxon>
        <taxon>Gunneridae</taxon>
        <taxon>Pentapetalae</taxon>
        <taxon>asterids</taxon>
        <taxon>campanulids</taxon>
        <taxon>Asterales</taxon>
        <taxon>Asteraceae</taxon>
        <taxon>Asteroideae</taxon>
        <taxon>Anthemideae</taxon>
        <taxon>Anthemidinae</taxon>
        <taxon>Tanacetum</taxon>
    </lineage>
</organism>